<organism evidence="1">
    <name type="scientific">Siphoviridae sp. ctb1k4</name>
    <dbReference type="NCBI Taxonomy" id="2826391"/>
    <lineage>
        <taxon>Viruses</taxon>
        <taxon>Duplodnaviria</taxon>
        <taxon>Heunggongvirae</taxon>
        <taxon>Uroviricota</taxon>
        <taxon>Caudoviricetes</taxon>
    </lineage>
</organism>
<evidence type="ECO:0000313" key="1">
    <source>
        <dbReference type="EMBL" id="DAD85736.1"/>
    </source>
</evidence>
<accession>A0A8S5MUC5</accession>
<name>A0A8S5MUC5_9CAUD</name>
<dbReference type="EMBL" id="BK014987">
    <property type="protein sequence ID" value="DAD85736.1"/>
    <property type="molecule type" value="Genomic_DNA"/>
</dbReference>
<sequence length="134" mass="15188">MDCKNCVSALVCKDAQDPSYREKIREGEISCCDFCPRPDDSLKKAIAAVAKLDSTSGVPQSVYVAEECSELVKELMKKERRKGNNFAIIDEACDVLTTVFIMLYQYGVTEWTIQQNILAKCKRALERYEKFGEL</sequence>
<dbReference type="SUPFAM" id="SSF101386">
    <property type="entry name" value="all-alpha NTP pyrophosphatases"/>
    <property type="match status" value="1"/>
</dbReference>
<protein>
    <submittedName>
        <fullName evidence="1">NTP-PPase-like protein</fullName>
    </submittedName>
</protein>
<reference evidence="1" key="1">
    <citation type="journal article" date="2021" name="Proc. Natl. Acad. Sci. U.S.A.">
        <title>A Catalog of Tens of Thousands of Viruses from Human Metagenomes Reveals Hidden Associations with Chronic Diseases.</title>
        <authorList>
            <person name="Tisza M.J."/>
            <person name="Buck C.B."/>
        </authorList>
    </citation>
    <scope>NUCLEOTIDE SEQUENCE</scope>
    <source>
        <strain evidence="1">Ctb1k4</strain>
    </source>
</reference>
<proteinExistence type="predicted"/>